<protein>
    <submittedName>
        <fullName evidence="1">Uncharacterized protein</fullName>
    </submittedName>
</protein>
<dbReference type="AlphaFoldDB" id="A0A8J2JL30"/>
<comment type="caution">
    <text evidence="1">The sequence shown here is derived from an EMBL/GenBank/DDBJ whole genome shotgun (WGS) entry which is preliminary data.</text>
</comment>
<dbReference type="Proteomes" id="UP000708208">
    <property type="component" value="Unassembled WGS sequence"/>
</dbReference>
<organism evidence="1 2">
    <name type="scientific">Allacma fusca</name>
    <dbReference type="NCBI Taxonomy" id="39272"/>
    <lineage>
        <taxon>Eukaryota</taxon>
        <taxon>Metazoa</taxon>
        <taxon>Ecdysozoa</taxon>
        <taxon>Arthropoda</taxon>
        <taxon>Hexapoda</taxon>
        <taxon>Collembola</taxon>
        <taxon>Symphypleona</taxon>
        <taxon>Sminthuridae</taxon>
        <taxon>Allacma</taxon>
    </lineage>
</organism>
<sequence length="70" mass="8027">MLSNFRILGRQTNKDTCTDCGSLHSATEFLRRTVTSRLERLLGVSRCKDPLCEGYVKPIGIRYGLHETRR</sequence>
<keyword evidence="2" id="KW-1185">Reference proteome</keyword>
<proteinExistence type="predicted"/>
<accession>A0A8J2JL30</accession>
<gene>
    <name evidence="1" type="ORF">AFUS01_LOCUS11569</name>
</gene>
<evidence type="ECO:0000313" key="2">
    <source>
        <dbReference type="Proteomes" id="UP000708208"/>
    </source>
</evidence>
<dbReference type="EMBL" id="CAJVCH010089304">
    <property type="protein sequence ID" value="CAG7722437.1"/>
    <property type="molecule type" value="Genomic_DNA"/>
</dbReference>
<name>A0A8J2JL30_9HEXA</name>
<evidence type="ECO:0000313" key="1">
    <source>
        <dbReference type="EMBL" id="CAG7722437.1"/>
    </source>
</evidence>
<reference evidence="1" key="1">
    <citation type="submission" date="2021-06" db="EMBL/GenBank/DDBJ databases">
        <authorList>
            <person name="Hodson N. C."/>
            <person name="Mongue J. A."/>
            <person name="Jaron S. K."/>
        </authorList>
    </citation>
    <scope>NUCLEOTIDE SEQUENCE</scope>
</reference>